<sequence length="467" mass="52190">MPHGTRKSSQKPLVLVFTTAYDPFVGGAEVAIRENVKRLSGTYDFFILTSRFDRIVPVEEIKDGATIVRLGFGKPWDKFLLPINAFFSGLMLILRHRGRPRILWAVMASYGSIAASTLKFFFPRTPYILTLQEGDTEEHLRRSRFYLVNIFGLRYSFRMCDFVTAISAYLLDVARRFNYEGSGDVIPNGVDVDNFCRKISEEELQRIRKHLGLSGAERIILTSSRLVRKNGIDTVIRALKRIKDKSPELPVRFVILGTGREAHALKDLSVSLGIRDDILFAGSVSHADLPIYLNLADVFVRPSRSEGFGNSFIEAMAAGLPVIGTPVGGIVDFLEDGKTGLCTNVDDPEDLSEKILSLLIEKTRSRKIASAARSSAVKKYNWARVARRLSEVFKTEIGLFSKPIMVVATGIFPPDIGGPATYSKTIAEELTRRNYKIKVIAYSDSQKISHSKNQNYTHVSNLNSKIS</sequence>
<protein>
    <recommendedName>
        <fullName evidence="5">Glycosyl transferase family 1 domain-containing protein</fullName>
    </recommendedName>
</protein>
<dbReference type="InterPro" id="IPR001296">
    <property type="entry name" value="Glyco_trans_1"/>
</dbReference>
<accession>A0A1G2L9H2</accession>
<name>A0A1G2L9H2_9BACT</name>
<gene>
    <name evidence="3" type="ORF">A2934_05570</name>
</gene>
<evidence type="ECO:0000259" key="1">
    <source>
        <dbReference type="Pfam" id="PF00534"/>
    </source>
</evidence>
<evidence type="ECO:0000259" key="2">
    <source>
        <dbReference type="Pfam" id="PF13439"/>
    </source>
</evidence>
<evidence type="ECO:0000313" key="3">
    <source>
        <dbReference type="EMBL" id="OHA07429.1"/>
    </source>
</evidence>
<dbReference type="SUPFAM" id="SSF53756">
    <property type="entry name" value="UDP-Glycosyltransferase/glycogen phosphorylase"/>
    <property type="match status" value="1"/>
</dbReference>
<feature type="domain" description="Glycosyltransferase subfamily 4-like N-terminal" evidence="2">
    <location>
        <begin position="25"/>
        <end position="193"/>
    </location>
</feature>
<comment type="caution">
    <text evidence="3">The sequence shown here is derived from an EMBL/GenBank/DDBJ whole genome shotgun (WGS) entry which is preliminary data.</text>
</comment>
<organism evidence="3 4">
    <name type="scientific">Candidatus Sungbacteria bacterium RIFCSPLOWO2_01_FULL_47_10</name>
    <dbReference type="NCBI Taxonomy" id="1802276"/>
    <lineage>
        <taxon>Bacteria</taxon>
        <taxon>Candidatus Sungiibacteriota</taxon>
    </lineage>
</organism>
<dbReference type="Proteomes" id="UP000177982">
    <property type="component" value="Unassembled WGS sequence"/>
</dbReference>
<dbReference type="AlphaFoldDB" id="A0A1G2L9H2"/>
<evidence type="ECO:0000313" key="4">
    <source>
        <dbReference type="Proteomes" id="UP000177982"/>
    </source>
</evidence>
<dbReference type="Gene3D" id="3.40.50.2000">
    <property type="entry name" value="Glycogen Phosphorylase B"/>
    <property type="match status" value="2"/>
</dbReference>
<proteinExistence type="predicted"/>
<feature type="domain" description="Glycosyl transferase family 1" evidence="1">
    <location>
        <begin position="206"/>
        <end position="373"/>
    </location>
</feature>
<dbReference type="Pfam" id="PF13439">
    <property type="entry name" value="Glyco_transf_4"/>
    <property type="match status" value="1"/>
</dbReference>
<dbReference type="EMBL" id="MHQO01000010">
    <property type="protein sequence ID" value="OHA07429.1"/>
    <property type="molecule type" value="Genomic_DNA"/>
</dbReference>
<reference evidence="3 4" key="1">
    <citation type="journal article" date="2016" name="Nat. Commun.">
        <title>Thousands of microbial genomes shed light on interconnected biogeochemical processes in an aquifer system.</title>
        <authorList>
            <person name="Anantharaman K."/>
            <person name="Brown C.T."/>
            <person name="Hug L.A."/>
            <person name="Sharon I."/>
            <person name="Castelle C.J."/>
            <person name="Probst A.J."/>
            <person name="Thomas B.C."/>
            <person name="Singh A."/>
            <person name="Wilkins M.J."/>
            <person name="Karaoz U."/>
            <person name="Brodie E.L."/>
            <person name="Williams K.H."/>
            <person name="Hubbard S.S."/>
            <person name="Banfield J.F."/>
        </authorList>
    </citation>
    <scope>NUCLEOTIDE SEQUENCE [LARGE SCALE GENOMIC DNA]</scope>
</reference>
<dbReference type="GO" id="GO:0016757">
    <property type="term" value="F:glycosyltransferase activity"/>
    <property type="evidence" value="ECO:0007669"/>
    <property type="project" value="InterPro"/>
</dbReference>
<dbReference type="CDD" id="cd03801">
    <property type="entry name" value="GT4_PimA-like"/>
    <property type="match status" value="1"/>
</dbReference>
<evidence type="ECO:0008006" key="5">
    <source>
        <dbReference type="Google" id="ProtNLM"/>
    </source>
</evidence>
<dbReference type="PANTHER" id="PTHR12526">
    <property type="entry name" value="GLYCOSYLTRANSFERASE"/>
    <property type="match status" value="1"/>
</dbReference>
<dbReference type="Pfam" id="PF00534">
    <property type="entry name" value="Glycos_transf_1"/>
    <property type="match status" value="1"/>
</dbReference>
<feature type="non-terminal residue" evidence="3">
    <location>
        <position position="467"/>
    </location>
</feature>
<dbReference type="InterPro" id="IPR028098">
    <property type="entry name" value="Glyco_trans_4-like_N"/>
</dbReference>